<keyword evidence="8 20" id="KW-0812">Transmembrane</keyword>
<evidence type="ECO:0000256" key="5">
    <source>
        <dbReference type="ARBA" id="ARBA00012228"/>
    </source>
</evidence>
<feature type="transmembrane region" description="Helical" evidence="20">
    <location>
        <begin position="263"/>
        <end position="289"/>
    </location>
</feature>
<keyword evidence="15 18" id="KW-0520">NAD</keyword>
<feature type="binding site" evidence="18">
    <location>
        <position position="663"/>
    </location>
    <ligand>
        <name>(6S)-NADPHX</name>
        <dbReference type="ChEBI" id="CHEBI:64076"/>
    </ligand>
</feature>
<feature type="region of interest" description="Disordered" evidence="19">
    <location>
        <begin position="1"/>
        <end position="34"/>
    </location>
</feature>
<keyword evidence="13" id="KW-0029">Amino-acid transport</keyword>
<dbReference type="Pfam" id="PF03853">
    <property type="entry name" value="YjeF_N"/>
    <property type="match status" value="1"/>
</dbReference>
<keyword evidence="14 20" id="KW-1133">Transmembrane helix</keyword>
<gene>
    <name evidence="23" type="ORF">FUG_LOCUS392044</name>
    <name evidence="22" type="ORF">MDCFG202_LOCUS358345</name>
</gene>
<feature type="transmembrane region" description="Helical" evidence="20">
    <location>
        <begin position="69"/>
        <end position="91"/>
    </location>
</feature>
<evidence type="ECO:0000256" key="15">
    <source>
        <dbReference type="ARBA" id="ARBA00023027"/>
    </source>
</evidence>
<dbReference type="InterPro" id="IPR013057">
    <property type="entry name" value="AA_transpt_TM"/>
</dbReference>
<comment type="similarity">
    <text evidence="18">Belongs to the NnrE/AIBP family.</text>
</comment>
<proteinExistence type="inferred from homology"/>
<dbReference type="Proteomes" id="UP000746612">
    <property type="component" value="Unassembled WGS sequence"/>
</dbReference>
<feature type="binding site" evidence="18">
    <location>
        <position position="666"/>
    </location>
    <ligand>
        <name>K(+)</name>
        <dbReference type="ChEBI" id="CHEBI:29103"/>
    </ligand>
</feature>
<feature type="transmembrane region" description="Helical" evidence="20">
    <location>
        <begin position="193"/>
        <end position="210"/>
    </location>
</feature>
<feature type="compositionally biased region" description="Acidic residues" evidence="19">
    <location>
        <begin position="439"/>
        <end position="452"/>
    </location>
</feature>
<feature type="binding site" evidence="18">
    <location>
        <begin position="573"/>
        <end position="577"/>
    </location>
    <ligand>
        <name>(6S)-NADPHX</name>
        <dbReference type="ChEBI" id="CHEBI:64076"/>
    </ligand>
</feature>
<dbReference type="HAMAP" id="MF_01966">
    <property type="entry name" value="NADHX_epimerase"/>
    <property type="match status" value="1"/>
</dbReference>
<evidence type="ECO:0000256" key="4">
    <source>
        <dbReference type="ARBA" id="ARBA00008066"/>
    </source>
</evidence>
<dbReference type="PANTHER" id="PTHR22950:SF678">
    <property type="entry name" value="VACUOLAR AMINO ACID TRANSPORTER 5-RELATED"/>
    <property type="match status" value="1"/>
</dbReference>
<dbReference type="EC" id="5.1.99.6" evidence="5 18"/>
<evidence type="ECO:0000256" key="6">
    <source>
        <dbReference type="ARBA" id="ARBA00022448"/>
    </source>
</evidence>
<feature type="domain" description="YjeF N-terminal" evidence="21">
    <location>
        <begin position="523"/>
        <end position="724"/>
    </location>
</feature>
<dbReference type="PANTHER" id="PTHR22950">
    <property type="entry name" value="AMINO ACID TRANSPORTER"/>
    <property type="match status" value="1"/>
</dbReference>
<evidence type="ECO:0000313" key="23">
    <source>
        <dbReference type="EMBL" id="VIO60249.1"/>
    </source>
</evidence>
<dbReference type="GO" id="GO:0005302">
    <property type="term" value="F:L-tyrosine transmembrane transporter activity"/>
    <property type="evidence" value="ECO:0007669"/>
    <property type="project" value="TreeGrafter"/>
</dbReference>
<feature type="transmembrane region" description="Helical" evidence="20">
    <location>
        <begin position="164"/>
        <end position="181"/>
    </location>
</feature>
<evidence type="ECO:0000256" key="16">
    <source>
        <dbReference type="ARBA" id="ARBA00023136"/>
    </source>
</evidence>
<keyword evidence="17 18" id="KW-0413">Isomerase</keyword>
<organism evidence="23">
    <name type="scientific">Gibberella zeae</name>
    <name type="common">Wheat head blight fungus</name>
    <name type="synonym">Fusarium graminearum</name>
    <dbReference type="NCBI Taxonomy" id="5518"/>
    <lineage>
        <taxon>Eukaryota</taxon>
        <taxon>Fungi</taxon>
        <taxon>Dikarya</taxon>
        <taxon>Ascomycota</taxon>
        <taxon>Pezizomycotina</taxon>
        <taxon>Sordariomycetes</taxon>
        <taxon>Hypocreomycetidae</taxon>
        <taxon>Hypocreales</taxon>
        <taxon>Nectriaceae</taxon>
        <taxon>Fusarium</taxon>
    </lineage>
</organism>
<feature type="transmembrane region" description="Helical" evidence="20">
    <location>
        <begin position="130"/>
        <end position="152"/>
    </location>
</feature>
<reference evidence="22" key="2">
    <citation type="submission" date="2021-03" db="EMBL/GenBank/DDBJ databases">
        <authorList>
            <person name="Alouane T."/>
            <person name="Langin T."/>
            <person name="Bonhomme L."/>
        </authorList>
    </citation>
    <scope>NUCLEOTIDE SEQUENCE</scope>
    <source>
        <strain evidence="22">MDC_Fg202</strain>
    </source>
</reference>
<evidence type="ECO:0000256" key="9">
    <source>
        <dbReference type="ARBA" id="ARBA00022723"/>
    </source>
</evidence>
<keyword evidence="12 18" id="KW-0630">Potassium</keyword>
<comment type="cofactor">
    <cofactor evidence="18">
        <name>K(+)</name>
        <dbReference type="ChEBI" id="CHEBI:29103"/>
    </cofactor>
    <text evidence="18">Binds 1 potassium ion per subunit.</text>
</comment>
<keyword evidence="7" id="KW-0926">Vacuole</keyword>
<evidence type="ECO:0000256" key="10">
    <source>
        <dbReference type="ARBA" id="ARBA00022741"/>
    </source>
</evidence>
<evidence type="ECO:0000256" key="18">
    <source>
        <dbReference type="HAMAP-Rule" id="MF_03159"/>
    </source>
</evidence>
<keyword evidence="16 20" id="KW-0472">Membrane</keyword>
<evidence type="ECO:0000256" key="2">
    <source>
        <dbReference type="ARBA" id="ARBA00000909"/>
    </source>
</evidence>
<dbReference type="GO" id="GO:0015194">
    <property type="term" value="F:L-serine transmembrane transporter activity"/>
    <property type="evidence" value="ECO:0007669"/>
    <property type="project" value="TreeGrafter"/>
</dbReference>
<comment type="similarity">
    <text evidence="4">Belongs to the amino acid/polyamine transporter 2 family.</text>
</comment>
<keyword evidence="9 18" id="KW-0479">Metal-binding</keyword>
<dbReference type="EMBL" id="CAJPIJ010000152">
    <property type="protein sequence ID" value="CAG1992715.1"/>
    <property type="molecule type" value="Genomic_DNA"/>
</dbReference>
<dbReference type="GO" id="GO:0061459">
    <property type="term" value="F:L-arginine transmembrane transporter activity"/>
    <property type="evidence" value="ECO:0007669"/>
    <property type="project" value="TreeGrafter"/>
</dbReference>
<reference evidence="23" key="1">
    <citation type="submission" date="2019-04" db="EMBL/GenBank/DDBJ databases">
        <authorList>
            <person name="Melise S."/>
            <person name="Noan J."/>
            <person name="Okalmin O."/>
        </authorList>
    </citation>
    <scope>NUCLEOTIDE SEQUENCE</scope>
    <source>
        <strain evidence="23">FN9</strain>
    </source>
</reference>
<comment type="caution">
    <text evidence="18">Lacks conserved residue(s) required for the propagation of feature annotation.</text>
</comment>
<dbReference type="PROSITE" id="PS51385">
    <property type="entry name" value="YJEF_N"/>
    <property type="match status" value="1"/>
</dbReference>
<dbReference type="GO" id="GO:0005290">
    <property type="term" value="F:L-histidine transmembrane transporter activity"/>
    <property type="evidence" value="ECO:0007669"/>
    <property type="project" value="TreeGrafter"/>
</dbReference>
<feature type="region of interest" description="Disordered" evidence="19">
    <location>
        <begin position="344"/>
        <end position="365"/>
    </location>
</feature>
<dbReference type="AlphaFoldDB" id="A0A4E9EDQ3"/>
<evidence type="ECO:0000256" key="13">
    <source>
        <dbReference type="ARBA" id="ARBA00022970"/>
    </source>
</evidence>
<comment type="function">
    <text evidence="18">Catalyzes the epimerization of the S- and R-forms of NAD(P)HX, a damaged form of NAD(P)H that is a result of enzymatic or heat-dependent hydration. This is a prerequisite for the S-specific NAD(P)H-hydrate dehydratase to allow the repair of both epimers of NAD(P)HX.</text>
</comment>
<dbReference type="InterPro" id="IPR036652">
    <property type="entry name" value="YjeF_N_dom_sf"/>
</dbReference>
<evidence type="ECO:0000256" key="20">
    <source>
        <dbReference type="SAM" id="Phobius"/>
    </source>
</evidence>
<feature type="transmembrane region" description="Helical" evidence="20">
    <location>
        <begin position="399"/>
        <end position="421"/>
    </location>
</feature>
<evidence type="ECO:0000259" key="21">
    <source>
        <dbReference type="PROSITE" id="PS51385"/>
    </source>
</evidence>
<dbReference type="FunFam" id="3.40.50.10260:FF:000005">
    <property type="entry name" value="NAD(P)H-hydrate epimerase"/>
    <property type="match status" value="1"/>
</dbReference>
<dbReference type="EMBL" id="CAAKMV010000143">
    <property type="protein sequence ID" value="VIO60249.1"/>
    <property type="molecule type" value="Genomic_DNA"/>
</dbReference>
<dbReference type="GO" id="GO:0000166">
    <property type="term" value="F:nucleotide binding"/>
    <property type="evidence" value="ECO:0007669"/>
    <property type="project" value="UniProtKB-KW"/>
</dbReference>
<feature type="transmembrane region" description="Helical" evidence="20">
    <location>
        <begin position="222"/>
        <end position="242"/>
    </location>
</feature>
<feature type="transmembrane region" description="Helical" evidence="20">
    <location>
        <begin position="373"/>
        <end position="393"/>
    </location>
</feature>
<evidence type="ECO:0000256" key="12">
    <source>
        <dbReference type="ARBA" id="ARBA00022958"/>
    </source>
</evidence>
<comment type="catalytic activity">
    <reaction evidence="1 18">
        <text>(6R)-NADHX = (6S)-NADHX</text>
        <dbReference type="Rhea" id="RHEA:32215"/>
        <dbReference type="ChEBI" id="CHEBI:64074"/>
        <dbReference type="ChEBI" id="CHEBI:64075"/>
        <dbReference type="EC" id="5.1.99.6"/>
    </reaction>
</comment>
<feature type="transmembrane region" description="Helical" evidence="20">
    <location>
        <begin position="504"/>
        <end position="526"/>
    </location>
</feature>
<dbReference type="NCBIfam" id="TIGR00197">
    <property type="entry name" value="yjeF_nterm"/>
    <property type="match status" value="1"/>
</dbReference>
<keyword evidence="10 18" id="KW-0547">Nucleotide-binding</keyword>
<dbReference type="Pfam" id="PF01490">
    <property type="entry name" value="Aa_trans"/>
    <property type="match status" value="1"/>
</dbReference>
<dbReference type="GO" id="GO:0000329">
    <property type="term" value="C:fungal-type vacuole membrane"/>
    <property type="evidence" value="ECO:0007669"/>
    <property type="project" value="TreeGrafter"/>
</dbReference>
<feature type="binding site" evidence="18">
    <location>
        <position position="574"/>
    </location>
    <ligand>
        <name>K(+)</name>
        <dbReference type="ChEBI" id="CHEBI:29103"/>
    </ligand>
</feature>
<dbReference type="GO" id="GO:0015189">
    <property type="term" value="F:L-lysine transmembrane transporter activity"/>
    <property type="evidence" value="ECO:0007669"/>
    <property type="project" value="TreeGrafter"/>
</dbReference>
<dbReference type="GO" id="GO:0052856">
    <property type="term" value="F:NAD(P)HX epimerase activity"/>
    <property type="evidence" value="ECO:0007669"/>
    <property type="project" value="UniProtKB-UniRule"/>
</dbReference>
<feature type="transmembrane region" description="Helical" evidence="20">
    <location>
        <begin position="301"/>
        <end position="322"/>
    </location>
</feature>
<dbReference type="GO" id="GO:0046872">
    <property type="term" value="F:metal ion binding"/>
    <property type="evidence" value="ECO:0007669"/>
    <property type="project" value="UniProtKB-KW"/>
</dbReference>
<feature type="region of interest" description="Disordered" evidence="19">
    <location>
        <begin position="439"/>
        <end position="459"/>
    </location>
</feature>
<feature type="compositionally biased region" description="Polar residues" evidence="19">
    <location>
        <begin position="1"/>
        <end position="17"/>
    </location>
</feature>
<name>A0A4E9EDQ3_GIBZA</name>
<evidence type="ECO:0000313" key="22">
    <source>
        <dbReference type="EMBL" id="CAG1992715.1"/>
    </source>
</evidence>
<dbReference type="GO" id="GO:0005739">
    <property type="term" value="C:mitochondrion"/>
    <property type="evidence" value="ECO:0007669"/>
    <property type="project" value="UniProtKB-SubCell"/>
</dbReference>
<keyword evidence="6" id="KW-0813">Transport</keyword>
<keyword evidence="18" id="KW-0963">Cytoplasm</keyword>
<evidence type="ECO:0000256" key="7">
    <source>
        <dbReference type="ARBA" id="ARBA00022554"/>
    </source>
</evidence>
<accession>A0A4E9EDQ3</accession>
<evidence type="ECO:0000256" key="17">
    <source>
        <dbReference type="ARBA" id="ARBA00023235"/>
    </source>
</evidence>
<feature type="binding site" evidence="18">
    <location>
        <position position="635"/>
    </location>
    <ligand>
        <name>K(+)</name>
        <dbReference type="ChEBI" id="CHEBI:29103"/>
    </ligand>
</feature>
<dbReference type="Gene3D" id="3.40.50.10260">
    <property type="entry name" value="YjeF N-terminal domain"/>
    <property type="match status" value="1"/>
</dbReference>
<keyword evidence="18" id="KW-0496">Mitochondrion</keyword>
<evidence type="ECO:0000256" key="1">
    <source>
        <dbReference type="ARBA" id="ARBA00000013"/>
    </source>
</evidence>
<evidence type="ECO:0000256" key="14">
    <source>
        <dbReference type="ARBA" id="ARBA00022989"/>
    </source>
</evidence>
<comment type="catalytic activity">
    <reaction evidence="2 18">
        <text>(6R)-NADPHX = (6S)-NADPHX</text>
        <dbReference type="Rhea" id="RHEA:32227"/>
        <dbReference type="ChEBI" id="CHEBI:64076"/>
        <dbReference type="ChEBI" id="CHEBI:64077"/>
        <dbReference type="EC" id="5.1.99.6"/>
    </reaction>
</comment>
<dbReference type="InterPro" id="IPR004443">
    <property type="entry name" value="YjeF_N_dom"/>
</dbReference>
<evidence type="ECO:0000256" key="11">
    <source>
        <dbReference type="ARBA" id="ARBA00022857"/>
    </source>
</evidence>
<evidence type="ECO:0000256" key="3">
    <source>
        <dbReference type="ARBA" id="ARBA00004128"/>
    </source>
</evidence>
<sequence length="743" mass="80451">MTNYSTISDGNASTTRSAGDMSRPRRRGHKDGGYGGQATTLSSVVNLLNTSFQVVGAGTLAMPSVMSHMGIMLGVILIIWSGLTAAFGLYLQSRCARYLERGTASFFALSQITYPNAAVIFDAAIAIKCFGVGVSYMIIIGDLMPGVVLGFLSNANSAPYLVDRNFWITAFMLLIIPLSFLRRLDSLKYTSIVALVSIGYLIVLVIYHFASDKHADPGSIRVIQWGGAIETLSALPVVVFAYTCHQNMFSILNELKDNSPRSVVGVIGTSIGSASSIYIVVAITGYLTFGNAVVGNIVSMYPTGAASTIGKAAIVVLVTFSVPLQVHPCRASLDAVLKWRPNRNSSNNGRTATPLLPASPPGDHGSTAPMSDLRFAVITTFILTFAYMTALSVTSLDRVLAFVGSTGSTSISFILPGLFYYKISNPDSTYHQRLVKEDDDIDEDSSTSDVEESAALAQSTTSVRSGVSVVSNASTRSNRNSWRWRRKWRWDLEHIEHHHLRRMALALAIYGAVVMSTLGAKAAAALDQELMTTGAFSLDQLMELAGLAVSQAVYRLQPLESGRRVLVACGPGNNGGDGLVAARHLRQYGYNPTVFYPKRSKNDLYQRLAKQLEDLEVPFVDDFPSALKSTDHIIDAIFGEVREPFPAVIQALQETKLPITSVDAPSSWDIENGPPKSGLGSSFMPTALISLTAPKPLVKHFKGRHFIGGRFVTPSIAKKFDFEVPEYKGIDQVVEVEVSEQKL</sequence>
<evidence type="ECO:0000256" key="8">
    <source>
        <dbReference type="ARBA" id="ARBA00022692"/>
    </source>
</evidence>
<evidence type="ECO:0000256" key="19">
    <source>
        <dbReference type="SAM" id="MobiDB-lite"/>
    </source>
</evidence>
<protein>
    <recommendedName>
        <fullName evidence="5 18">NAD(P)H-hydrate epimerase</fullName>
        <ecNumber evidence="5 18">5.1.99.6</ecNumber>
    </recommendedName>
    <alternativeName>
        <fullName evidence="18">NAD(P)HX epimerase</fullName>
    </alternativeName>
</protein>
<dbReference type="SUPFAM" id="SSF64153">
    <property type="entry name" value="YjeF N-terminal domain-like"/>
    <property type="match status" value="1"/>
</dbReference>
<comment type="subcellular location">
    <subcellularLocation>
        <location evidence="18">Cytoplasm</location>
    </subcellularLocation>
    <subcellularLocation>
        <location evidence="18">Mitochondrion</location>
    </subcellularLocation>
    <subcellularLocation>
        <location evidence="3">Vacuole membrane</location>
        <topology evidence="3">Multi-pass membrane protein</topology>
    </subcellularLocation>
</comment>
<keyword evidence="11" id="KW-0521">NADP</keyword>
<dbReference type="GO" id="GO:0005313">
    <property type="term" value="F:L-glutamate transmembrane transporter activity"/>
    <property type="evidence" value="ECO:0007669"/>
    <property type="project" value="TreeGrafter"/>
</dbReference>